<feature type="compositionally biased region" description="Basic and acidic residues" evidence="1">
    <location>
        <begin position="24"/>
        <end position="51"/>
    </location>
</feature>
<protein>
    <submittedName>
        <fullName evidence="2">Uncharacterized protein</fullName>
    </submittedName>
</protein>
<evidence type="ECO:0000313" key="3">
    <source>
        <dbReference type="Proteomes" id="UP000187209"/>
    </source>
</evidence>
<feature type="compositionally biased region" description="Polar residues" evidence="1">
    <location>
        <begin position="222"/>
        <end position="235"/>
    </location>
</feature>
<evidence type="ECO:0000256" key="1">
    <source>
        <dbReference type="SAM" id="MobiDB-lite"/>
    </source>
</evidence>
<dbReference type="Proteomes" id="UP000187209">
    <property type="component" value="Unassembled WGS sequence"/>
</dbReference>
<feature type="region of interest" description="Disordered" evidence="1">
    <location>
        <begin position="1"/>
        <end position="136"/>
    </location>
</feature>
<accession>A0A1R2CHV4</accession>
<name>A0A1R2CHV4_9CILI</name>
<reference evidence="2 3" key="1">
    <citation type="submission" date="2016-11" db="EMBL/GenBank/DDBJ databases">
        <title>The macronuclear genome of Stentor coeruleus: a giant cell with tiny introns.</title>
        <authorList>
            <person name="Slabodnick M."/>
            <person name="Ruby J.G."/>
            <person name="Reiff S.B."/>
            <person name="Swart E.C."/>
            <person name="Gosai S."/>
            <person name="Prabakaran S."/>
            <person name="Witkowska E."/>
            <person name="Larue G.E."/>
            <person name="Fisher S."/>
            <person name="Freeman R.M."/>
            <person name="Gunawardena J."/>
            <person name="Chu W."/>
            <person name="Stover N.A."/>
            <person name="Gregory B.D."/>
            <person name="Nowacki M."/>
            <person name="Derisi J."/>
            <person name="Roy S.W."/>
            <person name="Marshall W.F."/>
            <person name="Sood P."/>
        </authorList>
    </citation>
    <scope>NUCLEOTIDE SEQUENCE [LARGE SCALE GENOMIC DNA]</scope>
    <source>
        <strain evidence="2">WM001</strain>
    </source>
</reference>
<gene>
    <name evidence="2" type="ORF">SteCoe_9451</name>
</gene>
<dbReference type="OrthoDB" id="10674242at2759"/>
<organism evidence="2 3">
    <name type="scientific">Stentor coeruleus</name>
    <dbReference type="NCBI Taxonomy" id="5963"/>
    <lineage>
        <taxon>Eukaryota</taxon>
        <taxon>Sar</taxon>
        <taxon>Alveolata</taxon>
        <taxon>Ciliophora</taxon>
        <taxon>Postciliodesmatophora</taxon>
        <taxon>Heterotrichea</taxon>
        <taxon>Heterotrichida</taxon>
        <taxon>Stentoridae</taxon>
        <taxon>Stentor</taxon>
    </lineage>
</organism>
<feature type="compositionally biased region" description="Polar residues" evidence="1">
    <location>
        <begin position="61"/>
        <end position="72"/>
    </location>
</feature>
<feature type="compositionally biased region" description="Polar residues" evidence="1">
    <location>
        <begin position="154"/>
        <end position="163"/>
    </location>
</feature>
<proteinExistence type="predicted"/>
<comment type="caution">
    <text evidence="2">The sequence shown here is derived from an EMBL/GenBank/DDBJ whole genome shotgun (WGS) entry which is preliminary data.</text>
</comment>
<keyword evidence="3" id="KW-1185">Reference proteome</keyword>
<feature type="region of interest" description="Disordered" evidence="1">
    <location>
        <begin position="152"/>
        <end position="258"/>
    </location>
</feature>
<dbReference type="EMBL" id="MPUH01000147">
    <property type="protein sequence ID" value="OMJ88587.1"/>
    <property type="molecule type" value="Genomic_DNA"/>
</dbReference>
<evidence type="ECO:0000313" key="2">
    <source>
        <dbReference type="EMBL" id="OMJ88587.1"/>
    </source>
</evidence>
<dbReference type="AlphaFoldDB" id="A0A1R2CHV4"/>
<sequence>MFGPTDSYVGFPSRKDLMSMNNLNKEEVGMRKVDRQGDSRSLRTDDIEGAKPKSGLRRQADQNMYSGLNLPSYSRKESPGLGKPPRVPGGNDDYIASAAKFFGTTPPTSPRGVIGGDKPGLQKAGQGYIQNPEPTFNTKEAANFFGVTPPMSRAGNTYEQNPELSAKDLANFYGVTPPASRDQRAKNPYGREQGGYQPEDLPAKDYANFYGVTPPQSRPDPGNQNIGKSPLSFQAPNPIRDSSQRKPQGQSPYAYPEDVPVKAAANFYGATPPMSRQNLGPGVPSNINPAGLSDKDLANFYGVTPPPTGKPQGYQYIQSAPKDSYLGGLTDKDMANFYGVTPPPTGKPANPYAQNINNDPYSGGVSNKDLANFYGVTPPPTGKPTNPYGQNVPNNPYGSGVSNKDLANFYGVTPPPTGKPGMNIYQANPIGNFSGDPGLKIPQRVAQVLSPNPITQVGYPIKSPLRSAGQELTNKDYANFYGATPPVSSGKPYLFGSNQGQDLNAYPPGLSNKDLANFYGVTPPQSGKPPAVNNYNQVYERNEYQSGLNQKDYANFYGVTPPASGNVYASKGQEYPGNITEKDLANFYGVTPLQTRGIRN</sequence>